<dbReference type="Proteomes" id="UP000275408">
    <property type="component" value="Unassembled WGS sequence"/>
</dbReference>
<evidence type="ECO:0000313" key="1">
    <source>
        <dbReference type="EMBL" id="RMX46045.1"/>
    </source>
</evidence>
<sequence>MNGDGLEDIGKASTLLQALVKDLRSNQNSAERVAVLADRITNLTCRMHQLTFERADNNAVLIQIHSNAVTLWNIAVAMKTGSGQTGTTENAKLRHAACKLSFFANAAETYCQNPAMADECLALATEASL</sequence>
<dbReference type="AlphaFoldDB" id="A0A3M6TXB6"/>
<keyword evidence="2" id="KW-1185">Reference proteome</keyword>
<evidence type="ECO:0000313" key="2">
    <source>
        <dbReference type="Proteomes" id="UP000275408"/>
    </source>
</evidence>
<protein>
    <submittedName>
        <fullName evidence="1">Uncharacterized protein</fullName>
    </submittedName>
</protein>
<proteinExistence type="predicted"/>
<accession>A0A3M6TXB6</accession>
<comment type="caution">
    <text evidence="1">The sequence shown here is derived from an EMBL/GenBank/DDBJ whole genome shotgun (WGS) entry which is preliminary data.</text>
</comment>
<dbReference type="EMBL" id="RCHS01002737">
    <property type="protein sequence ID" value="RMX46045.1"/>
    <property type="molecule type" value="Genomic_DNA"/>
</dbReference>
<name>A0A3M6TXB6_POCDA</name>
<gene>
    <name evidence="1" type="ORF">pdam_00002016</name>
</gene>
<organism evidence="1 2">
    <name type="scientific">Pocillopora damicornis</name>
    <name type="common">Cauliflower coral</name>
    <name type="synonym">Millepora damicornis</name>
    <dbReference type="NCBI Taxonomy" id="46731"/>
    <lineage>
        <taxon>Eukaryota</taxon>
        <taxon>Metazoa</taxon>
        <taxon>Cnidaria</taxon>
        <taxon>Anthozoa</taxon>
        <taxon>Hexacorallia</taxon>
        <taxon>Scleractinia</taxon>
        <taxon>Astrocoeniina</taxon>
        <taxon>Pocilloporidae</taxon>
        <taxon>Pocillopora</taxon>
    </lineage>
</organism>
<reference evidence="1 2" key="1">
    <citation type="journal article" date="2018" name="Sci. Rep.">
        <title>Comparative analysis of the Pocillopora damicornis genome highlights role of immune system in coral evolution.</title>
        <authorList>
            <person name="Cunning R."/>
            <person name="Bay R.A."/>
            <person name="Gillette P."/>
            <person name="Baker A.C."/>
            <person name="Traylor-Knowles N."/>
        </authorList>
    </citation>
    <scope>NUCLEOTIDE SEQUENCE [LARGE SCALE GENOMIC DNA]</scope>
    <source>
        <strain evidence="1">RSMAS</strain>
        <tissue evidence="1">Whole animal</tissue>
    </source>
</reference>